<dbReference type="AlphaFoldDB" id="A0A8J6A448"/>
<keyword evidence="3" id="KW-1185">Reference proteome</keyword>
<proteinExistence type="predicted"/>
<gene>
    <name evidence="2" type="ORF">J0S82_012759</name>
</gene>
<feature type="compositionally biased region" description="Pro residues" evidence="1">
    <location>
        <begin position="216"/>
        <end position="232"/>
    </location>
</feature>
<feature type="compositionally biased region" description="Low complexity" evidence="1">
    <location>
        <begin position="275"/>
        <end position="288"/>
    </location>
</feature>
<protein>
    <submittedName>
        <fullName evidence="2">Uncharacterized protein</fullName>
    </submittedName>
</protein>
<accession>A0A8J6A448</accession>
<dbReference type="Proteomes" id="UP000700334">
    <property type="component" value="Unassembled WGS sequence"/>
</dbReference>
<comment type="caution">
    <text evidence="2">The sequence shown here is derived from an EMBL/GenBank/DDBJ whole genome shotgun (WGS) entry which is preliminary data.</text>
</comment>
<feature type="region of interest" description="Disordered" evidence="1">
    <location>
        <begin position="265"/>
        <end position="305"/>
    </location>
</feature>
<organism evidence="2 3">
    <name type="scientific">Galemys pyrenaicus</name>
    <name type="common">Iberian desman</name>
    <name type="synonym">Pyrenean desman</name>
    <dbReference type="NCBI Taxonomy" id="202257"/>
    <lineage>
        <taxon>Eukaryota</taxon>
        <taxon>Metazoa</taxon>
        <taxon>Chordata</taxon>
        <taxon>Craniata</taxon>
        <taxon>Vertebrata</taxon>
        <taxon>Euteleostomi</taxon>
        <taxon>Mammalia</taxon>
        <taxon>Eutheria</taxon>
        <taxon>Laurasiatheria</taxon>
        <taxon>Eulipotyphla</taxon>
        <taxon>Talpidae</taxon>
        <taxon>Galemys</taxon>
    </lineage>
</organism>
<reference evidence="2" key="1">
    <citation type="journal article" date="2021" name="Evol. Appl.">
        <title>The genome of the Pyrenean desman and the effects of bottlenecks and inbreeding on the genomic landscape of an endangered species.</title>
        <authorList>
            <person name="Escoda L."/>
            <person name="Castresana J."/>
        </authorList>
    </citation>
    <scope>NUCLEOTIDE SEQUENCE</scope>
    <source>
        <strain evidence="2">IBE-C5619</strain>
    </source>
</reference>
<evidence type="ECO:0000313" key="2">
    <source>
        <dbReference type="EMBL" id="KAG8513448.1"/>
    </source>
</evidence>
<evidence type="ECO:0000256" key="1">
    <source>
        <dbReference type="SAM" id="MobiDB-lite"/>
    </source>
</evidence>
<dbReference type="EMBL" id="JAGFMF010011768">
    <property type="protein sequence ID" value="KAG8513448.1"/>
    <property type="molecule type" value="Genomic_DNA"/>
</dbReference>
<name>A0A8J6A448_GALPY</name>
<feature type="non-terminal residue" evidence="2">
    <location>
        <position position="413"/>
    </location>
</feature>
<feature type="region of interest" description="Disordered" evidence="1">
    <location>
        <begin position="185"/>
        <end position="251"/>
    </location>
</feature>
<evidence type="ECO:0000313" key="3">
    <source>
        <dbReference type="Proteomes" id="UP000700334"/>
    </source>
</evidence>
<sequence>ALERAESVVSAPRTAAHAAAGAPAASEPPILALSPPCALGAVAALRATAEGLRGLPRPASGEGGCGRETLSYAGAPNLPGFRGGCCCVSSAENKSLSWRGGAPAFLLLFLQDDRSRSKPRESGFAAISPGDDQERPLLRTMWREAAVSAGAGRGAWAAPLGSGGTAGGLGRSGRQDCKRVVAWNDRTSLGDPGPGEPESFPPPLLLPAHRKLSQAPHPPIPSSSTPPPPPPSISSSWPHNSQQPAPGRWLSPLCARRGESFADWPVPLPTRPWSPAAEPPAGIAAPRGGDADSAGQPGERAGAAACGNPLNPVAAEAAEMLVRAARPTASSTFSGYRAPRPVRVSPKFPRLRQCPARGARACARVHDRAGFTGRRGFAPGACAFTTGGRVRTRDGHGHRFGGLRLCAELRACL</sequence>
<dbReference type="OrthoDB" id="10574015at2759"/>